<feature type="binding site" evidence="7">
    <location>
        <position position="133"/>
    </location>
    <ligand>
        <name>(2S)-2-hydroxy-3-oxobutyl phosphate</name>
        <dbReference type="ChEBI" id="CHEBI:58830"/>
    </ligand>
</feature>
<evidence type="ECO:0000256" key="3">
    <source>
        <dbReference type="ARBA" id="ARBA00012664"/>
    </source>
</evidence>
<dbReference type="EC" id="2.5.1.78" evidence="3 7"/>
<dbReference type="InterPro" id="IPR002180">
    <property type="entry name" value="LS/RS"/>
</dbReference>
<feature type="binding site" evidence="7">
    <location>
        <position position="28"/>
    </location>
    <ligand>
        <name>5-amino-6-(D-ribitylamino)uracil</name>
        <dbReference type="ChEBI" id="CHEBI:15934"/>
    </ligand>
</feature>
<dbReference type="UniPathway" id="UPA00275">
    <property type="reaction ID" value="UER00404"/>
</dbReference>
<dbReference type="CDD" id="cd09209">
    <property type="entry name" value="Lumazine_synthase-I"/>
    <property type="match status" value="1"/>
</dbReference>
<comment type="pathway">
    <text evidence="1 7">Cofactor biosynthesis; riboflavin biosynthesis; riboflavin from 2-hydroxy-3-oxobutyl phosphate and 5-amino-6-(D-ribitylamino)uracil: step 1/2.</text>
</comment>
<dbReference type="EMBL" id="SUMF01000014">
    <property type="protein sequence ID" value="TJZ72878.1"/>
    <property type="molecule type" value="Genomic_DNA"/>
</dbReference>
<evidence type="ECO:0000256" key="1">
    <source>
        <dbReference type="ARBA" id="ARBA00004917"/>
    </source>
</evidence>
<comment type="caution">
    <text evidence="8">The sequence shown here is derived from an EMBL/GenBank/DDBJ whole genome shotgun (WGS) entry which is preliminary data.</text>
</comment>
<dbReference type="InterPro" id="IPR034964">
    <property type="entry name" value="LS"/>
</dbReference>
<feature type="binding site" evidence="7">
    <location>
        <position position="119"/>
    </location>
    <ligand>
        <name>5-amino-6-(D-ribitylamino)uracil</name>
        <dbReference type="ChEBI" id="CHEBI:15934"/>
    </ligand>
</feature>
<reference evidence="8 9" key="1">
    <citation type="submission" date="2019-04" db="EMBL/GenBank/DDBJ databases">
        <title>Chitiniphilus eburnea sp. nov., a novel chitinolytic bacterium isolated from aquaculture sludge.</title>
        <authorList>
            <person name="Sheng M."/>
        </authorList>
    </citation>
    <scope>NUCLEOTIDE SEQUENCE [LARGE SCALE GENOMIC DNA]</scope>
    <source>
        <strain evidence="8 9">HX-2-15</strain>
    </source>
</reference>
<evidence type="ECO:0000256" key="4">
    <source>
        <dbReference type="ARBA" id="ARBA00022619"/>
    </source>
</evidence>
<comment type="similarity">
    <text evidence="2 7">Belongs to the DMRL synthase family.</text>
</comment>
<comment type="catalytic activity">
    <reaction evidence="6 7">
        <text>(2S)-2-hydroxy-3-oxobutyl phosphate + 5-amino-6-(D-ribitylamino)uracil = 6,7-dimethyl-8-(1-D-ribityl)lumazine + phosphate + 2 H2O + H(+)</text>
        <dbReference type="Rhea" id="RHEA:26152"/>
        <dbReference type="ChEBI" id="CHEBI:15377"/>
        <dbReference type="ChEBI" id="CHEBI:15378"/>
        <dbReference type="ChEBI" id="CHEBI:15934"/>
        <dbReference type="ChEBI" id="CHEBI:43474"/>
        <dbReference type="ChEBI" id="CHEBI:58201"/>
        <dbReference type="ChEBI" id="CHEBI:58830"/>
        <dbReference type="EC" id="2.5.1.78"/>
    </reaction>
</comment>
<dbReference type="RefSeq" id="WP_136773792.1">
    <property type="nucleotide sequence ID" value="NZ_CP156074.1"/>
</dbReference>
<dbReference type="PANTHER" id="PTHR21058:SF0">
    <property type="entry name" value="6,7-DIMETHYL-8-RIBITYLLUMAZINE SYNTHASE"/>
    <property type="match status" value="1"/>
</dbReference>
<dbReference type="GO" id="GO:0000906">
    <property type="term" value="F:6,7-dimethyl-8-ribityllumazine synthase activity"/>
    <property type="evidence" value="ECO:0007669"/>
    <property type="project" value="UniProtKB-UniRule"/>
</dbReference>
<dbReference type="Gene3D" id="3.40.50.960">
    <property type="entry name" value="Lumazine/riboflavin synthase"/>
    <property type="match status" value="1"/>
</dbReference>
<dbReference type="GO" id="GO:0005829">
    <property type="term" value="C:cytosol"/>
    <property type="evidence" value="ECO:0007669"/>
    <property type="project" value="TreeGrafter"/>
</dbReference>
<evidence type="ECO:0000256" key="7">
    <source>
        <dbReference type="HAMAP-Rule" id="MF_00178"/>
    </source>
</evidence>
<dbReference type="NCBIfam" id="TIGR00114">
    <property type="entry name" value="lumazine-synth"/>
    <property type="match status" value="1"/>
</dbReference>
<sequence>MSFTPNRTQELPPLDGSGLCIGIVTCRFNEDICNALNSACVGELQRLGVAPEAIAQYQVPGALEAPLALQALAGSGRFDALVALGCIIRGDTYHFELVANESGAGVTRVGLDSGVPIANAILTVENEEQAVIRQTDKGIDAARVAVEMAQLLKSLRA</sequence>
<accession>A0A4V5MQL1</accession>
<feature type="binding site" evidence="7">
    <location>
        <begin position="91"/>
        <end position="92"/>
    </location>
    <ligand>
        <name>(2S)-2-hydroxy-3-oxobutyl phosphate</name>
        <dbReference type="ChEBI" id="CHEBI:58830"/>
    </ligand>
</feature>
<evidence type="ECO:0000313" key="8">
    <source>
        <dbReference type="EMBL" id="TJZ72878.1"/>
    </source>
</evidence>
<proteinExistence type="inferred from homology"/>
<feature type="binding site" evidence="7">
    <location>
        <begin position="86"/>
        <end position="88"/>
    </location>
    <ligand>
        <name>5-amino-6-(D-ribitylamino)uracil</name>
        <dbReference type="ChEBI" id="CHEBI:15934"/>
    </ligand>
</feature>
<dbReference type="AlphaFoldDB" id="A0A4V5MQL1"/>
<keyword evidence="9" id="KW-1185">Reference proteome</keyword>
<evidence type="ECO:0000256" key="5">
    <source>
        <dbReference type="ARBA" id="ARBA00022679"/>
    </source>
</evidence>
<gene>
    <name evidence="7" type="primary">ribH</name>
    <name evidence="8" type="ORF">FAZ21_12585</name>
</gene>
<comment type="function">
    <text evidence="7">Catalyzes the formation of 6,7-dimethyl-8-ribityllumazine by condensation of 5-amino-6-(D-ribitylamino)uracil with 3,4-dihydroxy-2-butanone 4-phosphate. This is the penultimate step in the biosynthesis of riboflavin.</text>
</comment>
<dbReference type="HAMAP" id="MF_00178">
    <property type="entry name" value="Lumazine_synth"/>
    <property type="match status" value="1"/>
</dbReference>
<dbReference type="SUPFAM" id="SSF52121">
    <property type="entry name" value="Lumazine synthase"/>
    <property type="match status" value="1"/>
</dbReference>
<evidence type="ECO:0000256" key="6">
    <source>
        <dbReference type="ARBA" id="ARBA00048785"/>
    </source>
</evidence>
<dbReference type="Pfam" id="PF00885">
    <property type="entry name" value="DMRL_synthase"/>
    <property type="match status" value="1"/>
</dbReference>
<dbReference type="PANTHER" id="PTHR21058">
    <property type="entry name" value="6,7-DIMETHYL-8-RIBITYLLUMAZINE SYNTHASE DMRL SYNTHASE LUMAZINE SYNTHASE"/>
    <property type="match status" value="1"/>
</dbReference>
<protein>
    <recommendedName>
        <fullName evidence="3 7">6,7-dimethyl-8-ribityllumazine synthase</fullName>
        <shortName evidence="7">DMRL synthase</shortName>
        <shortName evidence="7">LS</shortName>
        <shortName evidence="7">Lumazine synthase</shortName>
        <ecNumber evidence="3 7">2.5.1.78</ecNumber>
    </recommendedName>
</protein>
<dbReference type="GO" id="GO:0009231">
    <property type="term" value="P:riboflavin biosynthetic process"/>
    <property type="evidence" value="ECO:0007669"/>
    <property type="project" value="UniProtKB-UniRule"/>
</dbReference>
<keyword evidence="4 7" id="KW-0686">Riboflavin biosynthesis</keyword>
<evidence type="ECO:0000313" key="9">
    <source>
        <dbReference type="Proteomes" id="UP000310016"/>
    </source>
</evidence>
<dbReference type="OrthoDB" id="9809709at2"/>
<dbReference type="Proteomes" id="UP000310016">
    <property type="component" value="Unassembled WGS sequence"/>
</dbReference>
<keyword evidence="5 7" id="KW-0808">Transferase</keyword>
<dbReference type="InterPro" id="IPR036467">
    <property type="entry name" value="LS/RS_sf"/>
</dbReference>
<organism evidence="8 9">
    <name type="scientific">Chitiniphilus eburneus</name>
    <dbReference type="NCBI Taxonomy" id="2571148"/>
    <lineage>
        <taxon>Bacteria</taxon>
        <taxon>Pseudomonadati</taxon>
        <taxon>Pseudomonadota</taxon>
        <taxon>Betaproteobacteria</taxon>
        <taxon>Neisseriales</taxon>
        <taxon>Chitinibacteraceae</taxon>
        <taxon>Chitiniphilus</taxon>
    </lineage>
</organism>
<name>A0A4V5MQL1_9NEIS</name>
<dbReference type="GO" id="GO:0009349">
    <property type="term" value="C:riboflavin synthase complex"/>
    <property type="evidence" value="ECO:0007669"/>
    <property type="project" value="UniProtKB-UniRule"/>
</dbReference>
<feature type="active site" description="Proton donor" evidence="7">
    <location>
        <position position="94"/>
    </location>
</feature>
<feature type="binding site" evidence="7">
    <location>
        <begin position="62"/>
        <end position="64"/>
    </location>
    <ligand>
        <name>5-amino-6-(D-ribitylamino)uracil</name>
        <dbReference type="ChEBI" id="CHEBI:15934"/>
    </ligand>
</feature>
<evidence type="ECO:0000256" key="2">
    <source>
        <dbReference type="ARBA" id="ARBA00007424"/>
    </source>
</evidence>